<dbReference type="GO" id="GO:0005694">
    <property type="term" value="C:chromosome"/>
    <property type="evidence" value="ECO:0007669"/>
    <property type="project" value="TreeGrafter"/>
</dbReference>
<comment type="similarity">
    <text evidence="1">Belongs to the ParB family.</text>
</comment>
<dbReference type="AlphaFoldDB" id="A0A510UL75"/>
<dbReference type="SUPFAM" id="SSF109709">
    <property type="entry name" value="KorB DNA-binding domain-like"/>
    <property type="match status" value="1"/>
</dbReference>
<dbReference type="Pfam" id="PF08535">
    <property type="entry name" value="KorB"/>
    <property type="match status" value="1"/>
</dbReference>
<evidence type="ECO:0000256" key="1">
    <source>
        <dbReference type="ARBA" id="ARBA00006295"/>
    </source>
</evidence>
<dbReference type="InterPro" id="IPR003115">
    <property type="entry name" value="ParB_N"/>
</dbReference>
<dbReference type="Gene3D" id="3.90.1530.30">
    <property type="match status" value="1"/>
</dbReference>
<dbReference type="PANTHER" id="PTHR33375">
    <property type="entry name" value="CHROMOSOME-PARTITIONING PROTEIN PARB-RELATED"/>
    <property type="match status" value="1"/>
</dbReference>
<evidence type="ECO:0000313" key="3">
    <source>
        <dbReference type="EMBL" id="GEK15367.1"/>
    </source>
</evidence>
<name>A0A510UL75_ALIFS</name>
<dbReference type="Proteomes" id="UP000321787">
    <property type="component" value="Unassembled WGS sequence"/>
</dbReference>
<proteinExistence type="inferred from homology"/>
<dbReference type="Pfam" id="PF02195">
    <property type="entry name" value="ParB_N"/>
    <property type="match status" value="1"/>
</dbReference>
<dbReference type="Gene3D" id="1.10.10.2830">
    <property type="match status" value="1"/>
</dbReference>
<dbReference type="SMART" id="SM00470">
    <property type="entry name" value="ParB"/>
    <property type="match status" value="1"/>
</dbReference>
<accession>A0A510UL75</accession>
<dbReference type="SUPFAM" id="SSF110849">
    <property type="entry name" value="ParB/Sulfiredoxin"/>
    <property type="match status" value="1"/>
</dbReference>
<evidence type="ECO:0000259" key="2">
    <source>
        <dbReference type="SMART" id="SM00470"/>
    </source>
</evidence>
<evidence type="ECO:0000313" key="4">
    <source>
        <dbReference type="Proteomes" id="UP000321787"/>
    </source>
</evidence>
<dbReference type="PANTHER" id="PTHR33375:SF1">
    <property type="entry name" value="CHROMOSOME-PARTITIONING PROTEIN PARB-RELATED"/>
    <property type="match status" value="1"/>
</dbReference>
<dbReference type="EMBL" id="BJTZ01000029">
    <property type="protein sequence ID" value="GEK15367.1"/>
    <property type="molecule type" value="Genomic_DNA"/>
</dbReference>
<reference evidence="3 4" key="1">
    <citation type="submission" date="2019-07" db="EMBL/GenBank/DDBJ databases">
        <title>Whole genome shotgun sequence of Aliivibrio fischeri NBRC 101058.</title>
        <authorList>
            <person name="Hosoyama A."/>
            <person name="Uohara A."/>
            <person name="Ohji S."/>
            <person name="Ichikawa N."/>
        </authorList>
    </citation>
    <scope>NUCLEOTIDE SEQUENCE [LARGE SCALE GENOMIC DNA]</scope>
    <source>
        <strain evidence="3 4">NBRC 101058</strain>
    </source>
</reference>
<dbReference type="NCBIfam" id="TIGR00180">
    <property type="entry name" value="parB_part"/>
    <property type="match status" value="1"/>
</dbReference>
<protein>
    <recommendedName>
        <fullName evidence="2">ParB-like N-terminal domain-containing protein</fullName>
    </recommendedName>
</protein>
<feature type="domain" description="ParB-like N-terminal" evidence="2">
    <location>
        <begin position="31"/>
        <end position="119"/>
    </location>
</feature>
<comment type="caution">
    <text evidence="3">The sequence shown here is derived from an EMBL/GenBank/DDBJ whole genome shotgun (WGS) entry which is preliminary data.</text>
</comment>
<gene>
    <name evidence="3" type="ORF">AFI02nite_34030</name>
</gene>
<dbReference type="GO" id="GO:0003677">
    <property type="term" value="F:DNA binding"/>
    <property type="evidence" value="ECO:0007669"/>
    <property type="project" value="InterPro"/>
</dbReference>
<dbReference type="RefSeq" id="WP_146865859.1">
    <property type="nucleotide sequence ID" value="NZ_BJTZ01000029.1"/>
</dbReference>
<dbReference type="GO" id="GO:0007059">
    <property type="term" value="P:chromosome segregation"/>
    <property type="evidence" value="ECO:0007669"/>
    <property type="project" value="TreeGrafter"/>
</dbReference>
<dbReference type="InterPro" id="IPR036086">
    <property type="entry name" value="ParB/Sulfiredoxin_sf"/>
</dbReference>
<dbReference type="InterPro" id="IPR004437">
    <property type="entry name" value="ParB/RepB/Spo0J"/>
</dbReference>
<organism evidence="3 4">
    <name type="scientific">Aliivibrio fischeri</name>
    <name type="common">Vibrio fischeri</name>
    <dbReference type="NCBI Taxonomy" id="668"/>
    <lineage>
        <taxon>Bacteria</taxon>
        <taxon>Pseudomonadati</taxon>
        <taxon>Pseudomonadota</taxon>
        <taxon>Gammaproteobacteria</taxon>
        <taxon>Vibrionales</taxon>
        <taxon>Vibrionaceae</taxon>
        <taxon>Aliivibrio</taxon>
    </lineage>
</organism>
<dbReference type="InterPro" id="IPR013741">
    <property type="entry name" value="KorB_domain"/>
</dbReference>
<sequence length="297" mass="33744">MSSLRERGAAFDMSQLLDESGVEITDGETIKKIPKDFLYSISQVRTDFDEASLQELALNIKENGQQLPVIVHPLDNTNKYCIHQGERRWRAIGLVEELDTVDCLIRTDNTMFQQLSENIQRENLSPYEISAALINLKSKENIRSVDLSQKLGKSKSWTSQYESIAKMPVDLVQNLKNQNVLDINVIANIRKSAQADLDATLRFVQSGNNLTRENTERFKAKILSSLDGIQRQKKDKKFKLTNILVLYKEEHGIVINDSLDVKADFMNILIGNEVIAAPIEDIVLVGYQSYKNDKEKV</sequence>
<dbReference type="InterPro" id="IPR050336">
    <property type="entry name" value="Chromosome_partition/occlusion"/>
</dbReference>